<feature type="compositionally biased region" description="Polar residues" evidence="1">
    <location>
        <begin position="3264"/>
        <end position="3275"/>
    </location>
</feature>
<feature type="compositionally biased region" description="Basic and acidic residues" evidence="1">
    <location>
        <begin position="169"/>
        <end position="178"/>
    </location>
</feature>
<feature type="compositionally biased region" description="Polar residues" evidence="1">
    <location>
        <begin position="2686"/>
        <end position="2701"/>
    </location>
</feature>
<feature type="compositionally biased region" description="Basic residues" evidence="1">
    <location>
        <begin position="4475"/>
        <end position="4489"/>
    </location>
</feature>
<comment type="caution">
    <text evidence="2">The sequence shown here is derived from an EMBL/GenBank/DDBJ whole genome shotgun (WGS) entry which is preliminary data.</text>
</comment>
<feature type="region of interest" description="Disordered" evidence="1">
    <location>
        <begin position="4011"/>
        <end position="4041"/>
    </location>
</feature>
<feature type="compositionally biased region" description="Low complexity" evidence="1">
    <location>
        <begin position="4176"/>
        <end position="4187"/>
    </location>
</feature>
<feature type="compositionally biased region" description="Acidic residues" evidence="1">
    <location>
        <begin position="4954"/>
        <end position="4983"/>
    </location>
</feature>
<feature type="compositionally biased region" description="Polar residues" evidence="1">
    <location>
        <begin position="3535"/>
        <end position="3551"/>
    </location>
</feature>
<feature type="compositionally biased region" description="Basic residues" evidence="1">
    <location>
        <begin position="3955"/>
        <end position="3967"/>
    </location>
</feature>
<feature type="region of interest" description="Disordered" evidence="1">
    <location>
        <begin position="1"/>
        <end position="97"/>
    </location>
</feature>
<feature type="compositionally biased region" description="Acidic residues" evidence="1">
    <location>
        <begin position="4760"/>
        <end position="4771"/>
    </location>
</feature>
<evidence type="ECO:0000313" key="3">
    <source>
        <dbReference type="Proteomes" id="UP000663889"/>
    </source>
</evidence>
<dbReference type="EMBL" id="CAJNOU010001045">
    <property type="protein sequence ID" value="CAF1140926.1"/>
    <property type="molecule type" value="Genomic_DNA"/>
</dbReference>
<feature type="region of interest" description="Disordered" evidence="1">
    <location>
        <begin position="4099"/>
        <end position="4194"/>
    </location>
</feature>
<feature type="compositionally biased region" description="Polar residues" evidence="1">
    <location>
        <begin position="4333"/>
        <end position="4356"/>
    </location>
</feature>
<evidence type="ECO:0000256" key="1">
    <source>
        <dbReference type="SAM" id="MobiDB-lite"/>
    </source>
</evidence>
<name>A0A814RZ03_9BILA</name>
<evidence type="ECO:0000313" key="2">
    <source>
        <dbReference type="EMBL" id="CAF1140926.1"/>
    </source>
</evidence>
<feature type="compositionally biased region" description="Polar residues" evidence="1">
    <location>
        <begin position="2532"/>
        <end position="2544"/>
    </location>
</feature>
<feature type="compositionally biased region" description="Polar residues" evidence="1">
    <location>
        <begin position="2930"/>
        <end position="2953"/>
    </location>
</feature>
<feature type="compositionally biased region" description="Polar residues" evidence="1">
    <location>
        <begin position="4099"/>
        <end position="4117"/>
    </location>
</feature>
<feature type="compositionally biased region" description="Low complexity" evidence="1">
    <location>
        <begin position="3330"/>
        <end position="3348"/>
    </location>
</feature>
<feature type="region of interest" description="Disordered" evidence="1">
    <location>
        <begin position="3951"/>
        <end position="3970"/>
    </location>
</feature>
<feature type="region of interest" description="Disordered" evidence="1">
    <location>
        <begin position="4677"/>
        <end position="4781"/>
    </location>
</feature>
<feature type="compositionally biased region" description="Polar residues" evidence="1">
    <location>
        <begin position="2641"/>
        <end position="2651"/>
    </location>
</feature>
<feature type="region of interest" description="Disordered" evidence="1">
    <location>
        <begin position="4264"/>
        <end position="4370"/>
    </location>
</feature>
<feature type="region of interest" description="Disordered" evidence="1">
    <location>
        <begin position="4536"/>
        <end position="4640"/>
    </location>
</feature>
<organism evidence="2 3">
    <name type="scientific">Rotaria sordida</name>
    <dbReference type="NCBI Taxonomy" id="392033"/>
    <lineage>
        <taxon>Eukaryota</taxon>
        <taxon>Metazoa</taxon>
        <taxon>Spiralia</taxon>
        <taxon>Gnathifera</taxon>
        <taxon>Rotifera</taxon>
        <taxon>Eurotatoria</taxon>
        <taxon>Bdelloidea</taxon>
        <taxon>Philodinida</taxon>
        <taxon>Philodinidae</taxon>
        <taxon>Rotaria</taxon>
    </lineage>
</organism>
<feature type="region of interest" description="Disordered" evidence="1">
    <location>
        <begin position="3033"/>
        <end position="3054"/>
    </location>
</feature>
<feature type="compositionally biased region" description="Basic residues" evidence="1">
    <location>
        <begin position="3879"/>
        <end position="3888"/>
    </location>
</feature>
<feature type="compositionally biased region" description="Polar residues" evidence="1">
    <location>
        <begin position="3708"/>
        <end position="3720"/>
    </location>
</feature>
<feature type="region of interest" description="Disordered" evidence="1">
    <location>
        <begin position="2622"/>
        <end position="2652"/>
    </location>
</feature>
<feature type="compositionally biased region" description="Basic and acidic residues" evidence="1">
    <location>
        <begin position="4314"/>
        <end position="4332"/>
    </location>
</feature>
<feature type="compositionally biased region" description="Basic residues" evidence="1">
    <location>
        <begin position="2988"/>
        <end position="2997"/>
    </location>
</feature>
<dbReference type="PANTHER" id="PTHR35711:SF1">
    <property type="entry name" value="ECTODERMAL, ISOFORM F"/>
    <property type="match status" value="1"/>
</dbReference>
<feature type="compositionally biased region" description="Low complexity" evidence="1">
    <location>
        <begin position="3137"/>
        <end position="3156"/>
    </location>
</feature>
<feature type="region of interest" description="Disordered" evidence="1">
    <location>
        <begin position="3665"/>
        <end position="3684"/>
    </location>
</feature>
<feature type="compositionally biased region" description="Polar residues" evidence="1">
    <location>
        <begin position="4543"/>
        <end position="4561"/>
    </location>
</feature>
<feature type="region of interest" description="Disordered" evidence="1">
    <location>
        <begin position="3258"/>
        <end position="3380"/>
    </location>
</feature>
<feature type="compositionally biased region" description="Low complexity" evidence="1">
    <location>
        <begin position="3291"/>
        <end position="3312"/>
    </location>
</feature>
<feature type="compositionally biased region" description="Low complexity" evidence="1">
    <location>
        <begin position="4455"/>
        <end position="4474"/>
    </location>
</feature>
<feature type="compositionally biased region" description="Polar residues" evidence="1">
    <location>
        <begin position="3862"/>
        <end position="3871"/>
    </location>
</feature>
<feature type="compositionally biased region" description="Polar residues" evidence="1">
    <location>
        <begin position="4583"/>
        <end position="4605"/>
    </location>
</feature>
<feature type="compositionally biased region" description="Low complexity" evidence="1">
    <location>
        <begin position="4988"/>
        <end position="4997"/>
    </location>
</feature>
<feature type="region of interest" description="Disordered" evidence="1">
    <location>
        <begin position="2681"/>
        <end position="2701"/>
    </location>
</feature>
<feature type="region of interest" description="Disordered" evidence="1">
    <location>
        <begin position="3708"/>
        <end position="3799"/>
    </location>
</feature>
<dbReference type="Proteomes" id="UP000663889">
    <property type="component" value="Unassembled WGS sequence"/>
</dbReference>
<sequence>VSVHLPTVDSISEKTTTTNEEEVEKPTGVPLSATSEEETDIILPAGARTEGRLQLSDTKPDEVQLLTQTPPVSESMKERTTEFRTSSAEDSTIDHGTEHLLSVSLSEAAPEPSDTSVSVQLPSIDSKPESVESVEQLVVIPETAVAEKIDTIPENVVSNETITMISDVEKTSVEKQHPASDLGETEEDESPSIDSLVGSAREILATPLTAYLPPIETDIGRSLDEKLFQEQLDSSTTTSKLEDIEKPVTAVRLPSVEETEHVPSDSLVEVTREILTTPSVKDKMETVLPLEDIKEPIDSLVTIVHEVVTSPERSITDINTKKKEISYVQPQFNEPDESISLISKLTSLEKDQIPLQSTITDTTEQPIKESPVQDIISGESELLLRPTIITSSTSPSADESLPYDENQFISSSLYTTINTIVNNAIINACDVLEQTIPDENDDQSFFSISSEDELPDQINTDINLTNDIGTKSLDDYYSISGLTNIVNSILKLPNEISLEFSIPHQDNKVIVSSKSDFDEHINITELPNIVDTNIKTLNIQTLLPEQSDITEEQTSLQRASAVKLTFRIDDVDQDISTTDAPTFFVPETPNSSEVNFRELYEHRHFISNDVEESPIHFTPIDRQESVQSTVTTASEEKKIIPDSPLAYYELQEKRHTLMSPQKSNEIEKPEQKSSSLTTWTTMQPLIDYEEKDMKQETTDINLDDHAYEYARRFDLESPSIMSNLPTREYRQVFGIPDDIVNTIDDMTHHIDQTLAMESKYDQSSIVSDDVKNLLSQPDEQFQSDDVQYTIPFNNVPVSDNVKRIIEALEALESDLLEQKDSLPLEKSSMTKSVEDLINQQNVLSSNLLSTALDNDIKETLENQTIIFPSKDEFVEDDLLPKTIETKMFDDTIQDDILKNSELDSRYAELLEHIDNLEKPLVDLQSSSSSISENETIISDIKEEKDDDQYLQQRHDTLTDHITTLEDATNKNLLSDTDKQVVTSTDEKSTEDKINIDGLAKTIEQILATPFRTVISSSEKRAHEESMTDSNLQMTLEQILVQTQYPTTYVKLSPPIDTIPSSYEINDKQEEIQITEPHDEITISTSTDQEHILSKEETSDIKEKDSSTIFEKVTSAITDAFSIITGASPKSTTIEETIIPVDSSFHEEKDLLSKIPTAVTETTTSIESAPTTKQVVSPLVTEDETAVLTSPIENEKILEDEQQQTSTIDLLETTSILRPTIVPSTETPVTSLSKEAELIQQDYPEIISTPVAGHFSSSDVYHAYKQPVEPIVEQKPDSSSIIDKATTTVTNIISSITSALPTTETTEDSTSTIKSTILYEEVSPPVISESEISVAKPSLDEQDIEKEQTTSTGCFITSALPTTETTEDSTSTIKSTILYEEVSPPVISESEISVAKPSLDEQDIEKEQTTSTGILNKLKNLLPSGLLSTETEHITSEETTPVIKEDQVPLSSSFPESTVTTVSEEHLAKPTKPIVKMPEIEEVPSSIAGYFSSSDVYHAYKQPTEPIIEKEQEPSGIIDKATAIVGSIISSLASAPSTTKTPDEDRLTSKSVIIDKEIPSASLTESEINVTKSSSDEQHIVHEPVSSTGLLEIMMNFLPSSLQSTKIEEISSETPSAPVKDEEETVISSVTDTSETRKFEEHVTKSIKPQVEMAKPEEVPSSVAGYFSSSDVYHAYKQPVEPMIEEESKSPIIVEKATSILNNIIFNFTPATPTLESADETTPTIQSPIIDQPISSVPVTEKEISISKPSLDEQDIEKEQTTSTGILNKLKNLLPSGLLSTDTEHITSEEITPVIKEDQIPLSSSFPESTVTTVSEEHLTKPIEPIVKMPETKEVPSSIAGYFSSSDVYHAYKQPTEPIIQKEPESSSIIDKATTTVTNIISSITSALPTTETTEDSTSTIKSTILYEEVSPPVISESEISVAKPSLDEQDIEKEQTTSTGILNKLKNLLPSGLLSTETEHITSEETTPVIKEDQVPLSSSFPESTVTTVSEEHLAKPTKPIVKMPEIEEVPSSIAGYFSSSDVYHAYKQPTEPIIEKEQEPSGIIDKATAIVGSIISSLASAPSTTKTPDEDRLTSKSVIIDKEIPSASLTESEISVTKLSSDEQHIVHEPVSSTGLLEIMMNFLPSSLQSTKIEEISSETPSAPVKDEEETVISSVTDTSETRKFEEHVTKSIKPQVEMAKPEEVPSSVAGYFSSSDVYHAYKQPVEPMIEEESKSPIIVEKATSILNNIIFNFTPATPTLESADETTPTIQSPIIDQPISSVPVTEKEISISKPSLDEQDIEKEQTTSTGILDKLKNLLPSGLLSTETEHITSEEITPVIKEDQIPLSSSFPESTMTTVSEEHLTKPTEPIVKMPETEEVPSSIAGYFSSSDVYHAYKQPVEPMIAKEEHSSSFIGKVTSVVENIISSVSSSLPTTIRSADIPISDDTSSSKVNIVESQPPNVIENIMSSTESSITHDKVEPSTEEVEEIVVSKPLEEPEKKKEDIRQEESSTGLVEFMKNVLATIIPSVTSTKVSTEEEIQTGDDKETMSSSLSEAKTTSEISEKSLTESSLPVVEIQQQKDVISHSLSDTTESDISPVEKLSIEQVIEEKDLTSGTDEGISSITDALSAIPYTLPTSTPLFDTHKEKLPSDDDQTEISESSLQTPLTDESKRHGIFDIVLQPTSSFDEITSTLVSFDEKSTTPELSSTLPEKSMDNNQLENSNVNEVKETLIETAKEILAVPLQSAVDTYEKIISTQEQLASPISSPSKVITSDYPSLTKQDKVVDSEIERLSATDQQSIDDSDKHKSIINITEEIKTQDQDEKKPSQQLQVIGDDYAWYSSHYTIADADAKMGQLYEELSHTLKQLEQRPRPTTLEFSPEPHEKIPIPDYDRQVLVETQDTREKVHELAQISTTITTTITTPQDEQYKDEDEDDFQVAHHRKRIPSSSTTVHKRTSSPTMITSKTTHSPDIDLVPLALHGHPVSPISSSSSSISQTTTSSSSSKKKNKKQKKDKKEMMLFEAPIPTISDTDKYKSDVVQSEVIEEHIETTKSEQLPPVATIDDSHKIDQPSDKLKHEIEQLQQTMDEPKQTLADRTSEQQHSELLSASIASDIIQLQQIDDDNNNDSTSSDASQWLSSSFTTFPEDNKLDTHTTTTTEQTIVTQTSTTTSSADHELLKSESLSTSSATKKKKSKQQSTDQVKIQPSEIQSLPLTIEEPKVESKPTLTTSPPVKTTITTIPIKAFSSPEEEEEVIDDNEGFRVVSYRKHVPSTAGYEKTLPSSTKATSKQRISSDIDPKHGTVQRRQVSSIPVPTSSITTVPQTTTTKTKTKHKIHKKETTLFDAPSGSSPSTDTDGISSSSIDSSRHKHIEQQPIDQHKTISSSSTSQLKPLSSNILISDISPSLTTEVESKQQSKDDKKTLQSQIPSITIHESRVQSEPIISLPIKSSTTTFRVKASTSPDEEEEGEDDEGFQVVRYRKRISSAPRSGKTLPPIPPQTHKQNLGRGIDLKPFIIHGRHGSGSRSIPRTTTGSQISSHKRQQIRPKQDRQQMPPSNIPHSPTSKETNIMSSFNIENKTSEQTKQPISDKVQRISDPTLLQSSFINQKPSENIKQVQSTDIEQQPILPIVESKPLEQKEIETILEPLPTTVSSLVDQSIQQIVQEYLIPTKDEIKHIVQQQSSIKEPISSTTPTTTETQKSTIIEDEDNDDGFRVVRYRKHVPSTTIISQQPSLSSDTDKKPVTIPKRQTSPSSLTSTAPTSTVLPTTTTQKKKPKKTKETTVKTDITSPSSTTDTDLISSSKEESTKRTTTTTTKHIQKVIESQVPTKDVSSIHPDKEIIIPIEDHKSIQSINLTDIVQKTSDDIQDQNQIQSIKSATSPTVTSADTSEELFKKPKKKHKRSKREPSGLETSTPSDEISSTTDNILTTKPITSPSTEEKSEQILLKEETLLPQTIEPITPIDDEQIKTISTKKHSKKRKKKVHIIEKQDQDDDLLTSSTASTTDKDSSSTAAVGVTIPMKSTFLDSSTKTHLKSDDNKKELESTTTQNKKKKSKILESTIHTTTPTVTSKILPEKITDVQFKFKKGGELIVTNQSPLERSPREWGTVQFTSDESNLLQQDKPSLSIEQTSLEQLPIENESKIEQTIDNETSIEQTRKSIESSETGGEADLGAYRDQTGRLRRKKPRKHTSKSSTSDDIISSTLEPQTSEEIKLDHQTISEHWAAVLASPISNIDEEQKIPSEQIHNEHTFEDDDDDTNEKNSKLDTFLPEYIRQTIKTKSSLRSSSLNDDRSKLSSHEASPSITHTRSTGIVFPSSSNRSTTSTDTSESESRKYLRESLDEETHSTEDSSFISTSNQTEHDTILTSSSLPPTGSIRKKKQRPKMLKKDIEAKTLLTHEFDDTPLTITEIQPSSSSIVESTKDDESFLSSIRHQFASAISTISDSFTSALSLHKPPITDEQITIQSDEPVPSTDEPSIIPITTSTESTISTRKKPSTRSPRKRSKRDSGPDYEILTSPASDDAEQSFTNIKTIPTIPTSIDNDQTDFIKVETHKHQSRQRTLSGRHVSNTEENNEQQAILADDEEDEDFTTKPIVVHGTGSSTNIQTPIESTIEQQDSSSATTTTTTTKRRRHKQKSKGEEVEFIAQVPDEVKPDKQDIISDQQTTTTNEQLRPVQGFHSYTPNKYQYNQYEEVPTGSNEQSSLPTPPPPPPPPTTTTTTTASDDTIVTRGFSLWLQKGKENESIPSPSLKKDESSTTGSGLTRAMQSLIIQPVDTDNDEEEDEEDSWNGPRAKKPTYTSGVRIEKCIHTTSGYNINHPRSTTVSPWLMSQSNENSYQDDQSKYDPDDEEDSINDVSERQQLSHPINTQFSTREERQRHLNNLADLTFQTTLSNLSSSTSSLSSAAKWNETSIRSDDNNQQQANFTDDDVQRCLGEFFYRESLAADTLQAEQRTLTSLDDLVLKPSQLSEETDDDDNDNDDNDNDDDDNDNDDDDDDDNDGQRNRNNNNNINNSSHSINFDEWAHFLECQYDQQLFSSSVPSSLNTEQNLLTSYECSYARELGEDTLISDADRSNVIDYVQHTDDNERQRYGDFTLVDDDSIVPELITNCPVLSSNPNSQLSCRHKPSETFQRWRNQSNREQVESSSNLSNVTISTENQNDDEIFIYHSDGGLSRRVRPTT</sequence>
<feature type="compositionally biased region" description="Polar residues" evidence="1">
    <location>
        <begin position="3894"/>
        <end position="3920"/>
    </location>
</feature>
<feature type="region of interest" description="Disordered" evidence="1">
    <location>
        <begin position="2909"/>
        <end position="3002"/>
    </location>
</feature>
<feature type="region of interest" description="Disordered" evidence="1">
    <location>
        <begin position="3438"/>
        <end position="3551"/>
    </location>
</feature>
<feature type="compositionally biased region" description="Low complexity" evidence="1">
    <location>
        <begin position="2969"/>
        <end position="2987"/>
    </location>
</feature>
<feature type="region of interest" description="Disordered" evidence="1">
    <location>
        <begin position="2518"/>
        <end position="2550"/>
    </location>
</feature>
<protein>
    <submittedName>
        <fullName evidence="2">Uncharacterized protein</fullName>
    </submittedName>
</protein>
<feature type="region of interest" description="Disordered" evidence="1">
    <location>
        <begin position="3853"/>
        <end position="3926"/>
    </location>
</feature>
<feature type="compositionally biased region" description="Low complexity" evidence="1">
    <location>
        <begin position="3365"/>
        <end position="3379"/>
    </location>
</feature>
<feature type="compositionally biased region" description="Low complexity" evidence="1">
    <location>
        <begin position="4300"/>
        <end position="4311"/>
    </location>
</feature>
<feature type="compositionally biased region" description="Low complexity" evidence="1">
    <location>
        <begin position="3768"/>
        <end position="3785"/>
    </location>
</feature>
<feature type="compositionally biased region" description="Low complexity" evidence="1">
    <location>
        <begin position="3666"/>
        <end position="3684"/>
    </location>
</feature>
<feature type="non-terminal residue" evidence="2">
    <location>
        <position position="1"/>
    </location>
</feature>
<feature type="compositionally biased region" description="Basic and acidic residues" evidence="1">
    <location>
        <begin position="4017"/>
        <end position="4027"/>
    </location>
</feature>
<gene>
    <name evidence="2" type="ORF">SEV965_LOCUS17925</name>
</gene>
<feature type="compositionally biased region" description="Basic residues" evidence="1">
    <location>
        <begin position="4164"/>
        <end position="4175"/>
    </location>
</feature>
<feature type="compositionally biased region" description="Low complexity" evidence="1">
    <location>
        <begin position="3208"/>
        <end position="3217"/>
    </location>
</feature>
<feature type="compositionally biased region" description="Polar residues" evidence="1">
    <location>
        <begin position="4677"/>
        <end position="4688"/>
    </location>
</feature>
<feature type="region of interest" description="Disordered" evidence="1">
    <location>
        <begin position="4446"/>
        <end position="4511"/>
    </location>
</feature>
<dbReference type="PANTHER" id="PTHR35711">
    <property type="entry name" value="EXPRESSED PROTEIN"/>
    <property type="match status" value="1"/>
</dbReference>
<feature type="compositionally biased region" description="Basic residues" evidence="1">
    <location>
        <begin position="4360"/>
        <end position="4369"/>
    </location>
</feature>
<feature type="compositionally biased region" description="Polar residues" evidence="1">
    <location>
        <begin position="4282"/>
        <end position="4294"/>
    </location>
</feature>
<feature type="compositionally biased region" description="Low complexity" evidence="1">
    <location>
        <begin position="3734"/>
        <end position="3754"/>
    </location>
</feature>
<feature type="compositionally biased region" description="Polar residues" evidence="1">
    <location>
        <begin position="3507"/>
        <end position="3521"/>
    </location>
</feature>
<feature type="region of interest" description="Disordered" evidence="1">
    <location>
        <begin position="169"/>
        <end position="194"/>
    </location>
</feature>
<feature type="region of interest" description="Disordered" evidence="1">
    <location>
        <begin position="3975"/>
        <end position="3996"/>
    </location>
</feature>
<proteinExistence type="predicted"/>
<accession>A0A814RZ03</accession>
<feature type="region of interest" description="Disordered" evidence="1">
    <location>
        <begin position="4817"/>
        <end position="4848"/>
    </location>
</feature>
<feature type="compositionally biased region" description="Acidic residues" evidence="1">
    <location>
        <begin position="3446"/>
        <end position="3457"/>
    </location>
</feature>
<feature type="compositionally biased region" description="Polar residues" evidence="1">
    <location>
        <begin position="4740"/>
        <end position="4754"/>
    </location>
</feature>
<feature type="compositionally biased region" description="Pro residues" evidence="1">
    <location>
        <begin position="4689"/>
        <end position="4699"/>
    </location>
</feature>
<reference evidence="2" key="1">
    <citation type="submission" date="2021-02" db="EMBL/GenBank/DDBJ databases">
        <authorList>
            <person name="Nowell W R."/>
        </authorList>
    </citation>
    <scope>NUCLEOTIDE SEQUENCE</scope>
</reference>
<feature type="region of interest" description="Disordered" evidence="1">
    <location>
        <begin position="5118"/>
        <end position="5139"/>
    </location>
</feature>
<feature type="region of interest" description="Disordered" evidence="1">
    <location>
        <begin position="3126"/>
        <end position="3217"/>
    </location>
</feature>
<feature type="region of interest" description="Disordered" evidence="1">
    <location>
        <begin position="4945"/>
        <end position="4998"/>
    </location>
</feature>